<gene>
    <name evidence="4" type="ORF">K8W01_07450</name>
</gene>
<dbReference type="EMBL" id="DYYG01000023">
    <property type="protein sequence ID" value="HJE23479.1"/>
    <property type="molecule type" value="Genomic_DNA"/>
</dbReference>
<organism evidence="4 5">
    <name type="scientific">Methylorubrum populi</name>
    <dbReference type="NCBI Taxonomy" id="223967"/>
    <lineage>
        <taxon>Bacteria</taxon>
        <taxon>Pseudomonadati</taxon>
        <taxon>Pseudomonadota</taxon>
        <taxon>Alphaproteobacteria</taxon>
        <taxon>Hyphomicrobiales</taxon>
        <taxon>Methylobacteriaceae</taxon>
        <taxon>Methylorubrum</taxon>
    </lineage>
</organism>
<dbReference type="InterPro" id="IPR008258">
    <property type="entry name" value="Transglycosylase_SLT_dom_1"/>
</dbReference>
<comment type="similarity">
    <text evidence="1">Belongs to the virb1 family.</text>
</comment>
<proteinExistence type="inferred from homology"/>
<protein>
    <submittedName>
        <fullName evidence="4">Lytic transglycosylase domain-containing protein</fullName>
    </submittedName>
</protein>
<dbReference type="Proteomes" id="UP000742631">
    <property type="component" value="Unassembled WGS sequence"/>
</dbReference>
<name>A0A921E1E2_9HYPH</name>
<dbReference type="Pfam" id="PF01464">
    <property type="entry name" value="SLT"/>
    <property type="match status" value="1"/>
</dbReference>
<accession>A0A921E1E2</accession>
<feature type="domain" description="Transglycosylase SLT" evidence="3">
    <location>
        <begin position="163"/>
        <end position="209"/>
    </location>
</feature>
<dbReference type="SUPFAM" id="SSF53955">
    <property type="entry name" value="Lysozyme-like"/>
    <property type="match status" value="1"/>
</dbReference>
<sequence>MQGRPIGSQRTTTISSRAPHKSGRPTPSSDVITLSARTGREHGSRTALLRSVLSMTLLAGGLSAVLLNAGTDFGRAEASTKVATDLSMPRPRVQSLAPEAPVPSVLAASSSFHAVDGLDTELGTNSVDRVSYDFLLSQTSTGDPNDILEFGPMKIRRHLVQTIVKAAQVVETDPVLLMAVADKESSFITAVQAKTSSATGLFQFIERTWLGVIRDFGPKYGYDKEAALVVPDANDRPSIQDQAERTRILDLRRDPYLSAVMAGEMLKRDAGRIALKIGRELSLGEVYLAHFLGPDDAENFLSQVVDKPSSAAATLLPGPARANRSIFFAGTTGRGRHRKPASLSVAQVHQKFEAMMSARGDRYRDVRSVAGLVALADAEAAQ</sequence>
<evidence type="ECO:0000256" key="1">
    <source>
        <dbReference type="ARBA" id="ARBA00009387"/>
    </source>
</evidence>
<evidence type="ECO:0000313" key="5">
    <source>
        <dbReference type="Proteomes" id="UP000742631"/>
    </source>
</evidence>
<reference evidence="4" key="2">
    <citation type="submission" date="2021-09" db="EMBL/GenBank/DDBJ databases">
        <authorList>
            <person name="Gilroy R."/>
        </authorList>
    </citation>
    <scope>NUCLEOTIDE SEQUENCE</scope>
    <source>
        <strain evidence="4">316</strain>
    </source>
</reference>
<dbReference type="AlphaFoldDB" id="A0A921E1E2"/>
<evidence type="ECO:0000256" key="2">
    <source>
        <dbReference type="SAM" id="MobiDB-lite"/>
    </source>
</evidence>
<reference evidence="4" key="1">
    <citation type="journal article" date="2021" name="PeerJ">
        <title>Extensive microbial diversity within the chicken gut microbiome revealed by metagenomics and culture.</title>
        <authorList>
            <person name="Gilroy R."/>
            <person name="Ravi A."/>
            <person name="Getino M."/>
            <person name="Pursley I."/>
            <person name="Horton D.L."/>
            <person name="Alikhan N.F."/>
            <person name="Baker D."/>
            <person name="Gharbi K."/>
            <person name="Hall N."/>
            <person name="Watson M."/>
            <person name="Adriaenssens E.M."/>
            <person name="Foster-Nyarko E."/>
            <person name="Jarju S."/>
            <person name="Secka A."/>
            <person name="Antonio M."/>
            <person name="Oren A."/>
            <person name="Chaudhuri R.R."/>
            <person name="La Ragione R."/>
            <person name="Hildebrand F."/>
            <person name="Pallen M.J."/>
        </authorList>
    </citation>
    <scope>NUCLEOTIDE SEQUENCE</scope>
    <source>
        <strain evidence="4">316</strain>
    </source>
</reference>
<dbReference type="Gene3D" id="1.10.530.10">
    <property type="match status" value="1"/>
</dbReference>
<comment type="caution">
    <text evidence="4">The sequence shown here is derived from an EMBL/GenBank/DDBJ whole genome shotgun (WGS) entry which is preliminary data.</text>
</comment>
<dbReference type="InterPro" id="IPR023346">
    <property type="entry name" value="Lysozyme-like_dom_sf"/>
</dbReference>
<feature type="region of interest" description="Disordered" evidence="2">
    <location>
        <begin position="1"/>
        <end position="31"/>
    </location>
</feature>
<evidence type="ECO:0000259" key="3">
    <source>
        <dbReference type="Pfam" id="PF01464"/>
    </source>
</evidence>
<evidence type="ECO:0000313" key="4">
    <source>
        <dbReference type="EMBL" id="HJE23479.1"/>
    </source>
</evidence>